<accession>A0A158HCU3</accession>
<dbReference type="Pfam" id="PF01925">
    <property type="entry name" value="TauE"/>
    <property type="match status" value="1"/>
</dbReference>
<feature type="transmembrane region" description="Helical" evidence="8">
    <location>
        <begin position="68"/>
        <end position="85"/>
    </location>
</feature>
<dbReference type="AlphaFoldDB" id="A0A158HCU3"/>
<dbReference type="InterPro" id="IPR052017">
    <property type="entry name" value="TSUP"/>
</dbReference>
<evidence type="ECO:0000256" key="1">
    <source>
        <dbReference type="ARBA" id="ARBA00004651"/>
    </source>
</evidence>
<protein>
    <recommendedName>
        <fullName evidence="8">Probable membrane transporter protein</fullName>
    </recommendedName>
</protein>
<keyword evidence="10" id="KW-1185">Reference proteome</keyword>
<evidence type="ECO:0000256" key="5">
    <source>
        <dbReference type="ARBA" id="ARBA00022692"/>
    </source>
</evidence>
<keyword evidence="3" id="KW-0813">Transport</keyword>
<comment type="similarity">
    <text evidence="2 8">Belongs to the 4-toluene sulfonate uptake permease (TSUP) (TC 2.A.102) family.</text>
</comment>
<dbReference type="EMBL" id="FCNZ02000007">
    <property type="protein sequence ID" value="SAL41799.1"/>
    <property type="molecule type" value="Genomic_DNA"/>
</dbReference>
<evidence type="ECO:0000256" key="4">
    <source>
        <dbReference type="ARBA" id="ARBA00022475"/>
    </source>
</evidence>
<sequence length="269" mass="28409">MTLIDFLSQTSLSFIATTGAGINSVDLFIAGMSVVAGYFVYGLTGFGSSIVAVPVLTQVVTLRTATPVMLILDLAAGLLVGVRGIRLVSKSELSRLLPWLSIGLLVGVFVLVGVPEGPLKLLLGSTLLVYSVWRLVSRQGFSTIRTAWSVPLGLAGGCLTAIFGTGGPLYTIYLAGRLSDAEQRRATISTLITITALLRLLLFSASGLYKNPDVLKLALCLFPCGAVGLGLGAWFRGKVPAGKLLKALWFVLLLSGINLCTRTVLSFFL</sequence>
<keyword evidence="5 8" id="KW-0812">Transmembrane</keyword>
<dbReference type="STRING" id="326475.AWB66_02152"/>
<evidence type="ECO:0000256" key="8">
    <source>
        <dbReference type="RuleBase" id="RU363041"/>
    </source>
</evidence>
<evidence type="ECO:0000256" key="7">
    <source>
        <dbReference type="ARBA" id="ARBA00023136"/>
    </source>
</evidence>
<proteinExistence type="inferred from homology"/>
<keyword evidence="7 8" id="KW-0472">Membrane</keyword>
<evidence type="ECO:0000256" key="6">
    <source>
        <dbReference type="ARBA" id="ARBA00022989"/>
    </source>
</evidence>
<dbReference type="PANTHER" id="PTHR30269">
    <property type="entry name" value="TRANSMEMBRANE PROTEIN YFCA"/>
    <property type="match status" value="1"/>
</dbReference>
<feature type="transmembrane region" description="Helical" evidence="8">
    <location>
        <begin position="38"/>
        <end position="56"/>
    </location>
</feature>
<keyword evidence="4 8" id="KW-1003">Cell membrane</keyword>
<dbReference type="PANTHER" id="PTHR30269:SF32">
    <property type="entry name" value="MEMBRANE TRANSPORTER PROTEIN-RELATED"/>
    <property type="match status" value="1"/>
</dbReference>
<evidence type="ECO:0000256" key="3">
    <source>
        <dbReference type="ARBA" id="ARBA00022448"/>
    </source>
</evidence>
<keyword evidence="6 8" id="KW-1133">Transmembrane helix</keyword>
<feature type="transmembrane region" description="Helical" evidence="8">
    <location>
        <begin position="12"/>
        <end position="32"/>
    </location>
</feature>
<evidence type="ECO:0000256" key="2">
    <source>
        <dbReference type="ARBA" id="ARBA00009142"/>
    </source>
</evidence>
<dbReference type="GO" id="GO:0005886">
    <property type="term" value="C:plasma membrane"/>
    <property type="evidence" value="ECO:0007669"/>
    <property type="project" value="UniProtKB-SubCell"/>
</dbReference>
<dbReference type="Proteomes" id="UP000054717">
    <property type="component" value="Unassembled WGS sequence"/>
</dbReference>
<reference evidence="9" key="1">
    <citation type="submission" date="2016-01" db="EMBL/GenBank/DDBJ databases">
        <authorList>
            <person name="Peeters Charlotte."/>
        </authorList>
    </citation>
    <scope>NUCLEOTIDE SEQUENCE</scope>
    <source>
        <strain evidence="9">LMG 22936</strain>
    </source>
</reference>
<evidence type="ECO:0000313" key="9">
    <source>
        <dbReference type="EMBL" id="SAL41799.1"/>
    </source>
</evidence>
<comment type="subcellular location">
    <subcellularLocation>
        <location evidence="1 8">Cell membrane</location>
        <topology evidence="1 8">Multi-pass membrane protein</topology>
    </subcellularLocation>
</comment>
<name>A0A158HCU3_9BURK</name>
<evidence type="ECO:0000313" key="10">
    <source>
        <dbReference type="Proteomes" id="UP000054717"/>
    </source>
</evidence>
<feature type="transmembrane region" description="Helical" evidence="8">
    <location>
        <begin position="148"/>
        <end position="176"/>
    </location>
</feature>
<dbReference type="InterPro" id="IPR002781">
    <property type="entry name" value="TM_pro_TauE-like"/>
</dbReference>
<feature type="transmembrane region" description="Helical" evidence="8">
    <location>
        <begin position="97"/>
        <end position="114"/>
    </location>
</feature>
<feature type="transmembrane region" description="Helical" evidence="8">
    <location>
        <begin position="188"/>
        <end position="209"/>
    </location>
</feature>
<organism evidence="9 10">
    <name type="scientific">Caballeronia telluris</name>
    <dbReference type="NCBI Taxonomy" id="326475"/>
    <lineage>
        <taxon>Bacteria</taxon>
        <taxon>Pseudomonadati</taxon>
        <taxon>Pseudomonadota</taxon>
        <taxon>Betaproteobacteria</taxon>
        <taxon>Burkholderiales</taxon>
        <taxon>Burkholderiaceae</taxon>
        <taxon>Caballeronia</taxon>
    </lineage>
</organism>
<feature type="transmembrane region" description="Helical" evidence="8">
    <location>
        <begin position="215"/>
        <end position="235"/>
    </location>
</feature>
<gene>
    <name evidence="9" type="ORF">AWB66_02152</name>
</gene>
<feature type="transmembrane region" description="Helical" evidence="8">
    <location>
        <begin position="247"/>
        <end position="268"/>
    </location>
</feature>
<comment type="caution">
    <text evidence="9">The sequence shown here is derived from an EMBL/GenBank/DDBJ whole genome shotgun (WGS) entry which is preliminary data.</text>
</comment>